<feature type="compositionally biased region" description="Acidic residues" evidence="5">
    <location>
        <begin position="35"/>
        <end position="58"/>
    </location>
</feature>
<evidence type="ECO:0000259" key="6">
    <source>
        <dbReference type="Pfam" id="PF17177"/>
    </source>
</evidence>
<accession>A0AAW1RFD2</accession>
<dbReference type="PROSITE" id="PS51375">
    <property type="entry name" value="PPR"/>
    <property type="match status" value="6"/>
</dbReference>
<feature type="region of interest" description="Disordered" evidence="5">
    <location>
        <begin position="257"/>
        <end position="284"/>
    </location>
</feature>
<evidence type="ECO:0000313" key="9">
    <source>
        <dbReference type="Proteomes" id="UP001445335"/>
    </source>
</evidence>
<evidence type="ECO:0000256" key="2">
    <source>
        <dbReference type="ARBA" id="ARBA00022737"/>
    </source>
</evidence>
<dbReference type="PROSITE" id="PS00678">
    <property type="entry name" value="WD_REPEATS_1"/>
    <property type="match status" value="2"/>
</dbReference>
<dbReference type="SMART" id="SM00320">
    <property type="entry name" value="WD40"/>
    <property type="match status" value="5"/>
</dbReference>
<feature type="repeat" description="PPR" evidence="4">
    <location>
        <begin position="784"/>
        <end position="818"/>
    </location>
</feature>
<dbReference type="InterPro" id="IPR001680">
    <property type="entry name" value="WD40_rpt"/>
</dbReference>
<evidence type="ECO:0008006" key="10">
    <source>
        <dbReference type="Google" id="ProtNLM"/>
    </source>
</evidence>
<dbReference type="Pfam" id="PF17177">
    <property type="entry name" value="PPR_long"/>
    <property type="match status" value="1"/>
</dbReference>
<reference evidence="8 9" key="1">
    <citation type="journal article" date="2024" name="Nat. Commun.">
        <title>Phylogenomics reveals the evolutionary origins of lichenization in chlorophyte algae.</title>
        <authorList>
            <person name="Puginier C."/>
            <person name="Libourel C."/>
            <person name="Otte J."/>
            <person name="Skaloud P."/>
            <person name="Haon M."/>
            <person name="Grisel S."/>
            <person name="Petersen M."/>
            <person name="Berrin J.G."/>
            <person name="Delaux P.M."/>
            <person name="Dal Grande F."/>
            <person name="Keller J."/>
        </authorList>
    </citation>
    <scope>NUCLEOTIDE SEQUENCE [LARGE SCALE GENOMIC DNA]</scope>
    <source>
        <strain evidence="8 9">SAG 245.80</strain>
    </source>
</reference>
<dbReference type="PROSITE" id="PS50082">
    <property type="entry name" value="WD_REPEATS_2"/>
    <property type="match status" value="2"/>
</dbReference>
<feature type="repeat" description="PPR" evidence="4">
    <location>
        <begin position="665"/>
        <end position="699"/>
    </location>
</feature>
<dbReference type="Pfam" id="PF01535">
    <property type="entry name" value="PPR"/>
    <property type="match status" value="1"/>
</dbReference>
<dbReference type="InterPro" id="IPR015943">
    <property type="entry name" value="WD40/YVTN_repeat-like_dom_sf"/>
</dbReference>
<keyword evidence="9" id="KW-1185">Reference proteome</keyword>
<dbReference type="InterPro" id="IPR053303">
    <property type="entry name" value="Chloroplast_PPR"/>
</dbReference>
<proteinExistence type="predicted"/>
<feature type="repeat" description="PPR" evidence="4">
    <location>
        <begin position="749"/>
        <end position="783"/>
    </location>
</feature>
<feature type="repeat" description="PPR" evidence="4">
    <location>
        <begin position="852"/>
        <end position="886"/>
    </location>
</feature>
<name>A0AAW1RFD2_9CHLO</name>
<dbReference type="InterPro" id="IPR002885">
    <property type="entry name" value="PPR_rpt"/>
</dbReference>
<feature type="domain" description="Pentatricopeptide repeat-containing protein-mitochondrial" evidence="7">
    <location>
        <begin position="637"/>
        <end position="771"/>
    </location>
</feature>
<dbReference type="Pfam" id="PF00400">
    <property type="entry name" value="WD40"/>
    <property type="match status" value="3"/>
</dbReference>
<organism evidence="8 9">
    <name type="scientific">Elliptochloris bilobata</name>
    <dbReference type="NCBI Taxonomy" id="381761"/>
    <lineage>
        <taxon>Eukaryota</taxon>
        <taxon>Viridiplantae</taxon>
        <taxon>Chlorophyta</taxon>
        <taxon>core chlorophytes</taxon>
        <taxon>Trebouxiophyceae</taxon>
        <taxon>Trebouxiophyceae incertae sedis</taxon>
        <taxon>Elliptochloris clade</taxon>
        <taxon>Elliptochloris</taxon>
    </lineage>
</organism>
<dbReference type="PANTHER" id="PTHR47935:SF1">
    <property type="entry name" value="PENTATRICOPEPTIDE REPEAT-CONTAINING PROTEIN MRL1, CHLOROPLASTIC"/>
    <property type="match status" value="1"/>
</dbReference>
<feature type="repeat" description="PPR" evidence="4">
    <location>
        <begin position="957"/>
        <end position="991"/>
    </location>
</feature>
<feature type="compositionally biased region" description="Acidic residues" evidence="5">
    <location>
        <begin position="146"/>
        <end position="155"/>
    </location>
</feature>
<evidence type="ECO:0000259" key="7">
    <source>
        <dbReference type="Pfam" id="PF23276"/>
    </source>
</evidence>
<gene>
    <name evidence="8" type="ORF">WJX81_000788</name>
</gene>
<feature type="repeat" description="WD" evidence="3">
    <location>
        <begin position="416"/>
        <end position="458"/>
    </location>
</feature>
<feature type="domain" description="PROP1-like PPR" evidence="6">
    <location>
        <begin position="829"/>
        <end position="986"/>
    </location>
</feature>
<dbReference type="PROSITE" id="PS50294">
    <property type="entry name" value="WD_REPEATS_REGION"/>
    <property type="match status" value="2"/>
</dbReference>
<evidence type="ECO:0000256" key="1">
    <source>
        <dbReference type="ARBA" id="ARBA00022574"/>
    </source>
</evidence>
<dbReference type="InterPro" id="IPR036322">
    <property type="entry name" value="WD40_repeat_dom_sf"/>
</dbReference>
<keyword evidence="2" id="KW-0677">Repeat</keyword>
<dbReference type="InterPro" id="IPR033443">
    <property type="entry name" value="PROP1-like_PPR_dom"/>
</dbReference>
<evidence type="ECO:0000313" key="8">
    <source>
        <dbReference type="EMBL" id="KAK9832785.1"/>
    </source>
</evidence>
<dbReference type="Pfam" id="PF23276">
    <property type="entry name" value="TPR_24"/>
    <property type="match status" value="1"/>
</dbReference>
<comment type="caution">
    <text evidence="8">The sequence shown here is derived from an EMBL/GenBank/DDBJ whole genome shotgun (WGS) entry which is preliminary data.</text>
</comment>
<feature type="region of interest" description="Disordered" evidence="5">
    <location>
        <begin position="134"/>
        <end position="157"/>
    </location>
</feature>
<dbReference type="InterPro" id="IPR057027">
    <property type="entry name" value="TPR_mt"/>
</dbReference>
<keyword evidence="1 3" id="KW-0853">WD repeat</keyword>
<dbReference type="PRINTS" id="PR00320">
    <property type="entry name" value="GPROTEINBRPT"/>
</dbReference>
<dbReference type="InterPro" id="IPR020472">
    <property type="entry name" value="WD40_PAC1"/>
</dbReference>
<feature type="repeat" description="PPR" evidence="4">
    <location>
        <begin position="630"/>
        <end position="664"/>
    </location>
</feature>
<dbReference type="PANTHER" id="PTHR47935">
    <property type="entry name" value="PENTATRICOPEPTIDE REPEAT-CONTAINING PROTEIN MRL1, CHLOROPLASTIC"/>
    <property type="match status" value="1"/>
</dbReference>
<evidence type="ECO:0000256" key="4">
    <source>
        <dbReference type="PROSITE-ProRule" id="PRU00708"/>
    </source>
</evidence>
<dbReference type="Proteomes" id="UP001445335">
    <property type="component" value="Unassembled WGS sequence"/>
</dbReference>
<dbReference type="Gene3D" id="1.25.40.10">
    <property type="entry name" value="Tetratricopeptide repeat domain"/>
    <property type="match status" value="3"/>
</dbReference>
<feature type="compositionally biased region" description="Basic residues" evidence="5">
    <location>
        <begin position="1418"/>
        <end position="1432"/>
    </location>
</feature>
<dbReference type="EMBL" id="JALJOU010000038">
    <property type="protein sequence ID" value="KAK9832785.1"/>
    <property type="molecule type" value="Genomic_DNA"/>
</dbReference>
<feature type="region of interest" description="Disordered" evidence="5">
    <location>
        <begin position="30"/>
        <end position="64"/>
    </location>
</feature>
<dbReference type="SUPFAM" id="SSF50978">
    <property type="entry name" value="WD40 repeat-like"/>
    <property type="match status" value="1"/>
</dbReference>
<dbReference type="InterPro" id="IPR019775">
    <property type="entry name" value="WD40_repeat_CS"/>
</dbReference>
<feature type="repeat" description="WD" evidence="3">
    <location>
        <begin position="284"/>
        <end position="326"/>
    </location>
</feature>
<dbReference type="InterPro" id="IPR011990">
    <property type="entry name" value="TPR-like_helical_dom_sf"/>
</dbReference>
<dbReference type="NCBIfam" id="TIGR00756">
    <property type="entry name" value="PPR"/>
    <property type="match status" value="4"/>
</dbReference>
<protein>
    <recommendedName>
        <fullName evidence="10">Pentacotripeptide-repeat region of PRORP domain-containing protein</fullName>
    </recommendedName>
</protein>
<feature type="region of interest" description="Disordered" evidence="5">
    <location>
        <begin position="1400"/>
        <end position="1443"/>
    </location>
</feature>
<evidence type="ECO:0000256" key="3">
    <source>
        <dbReference type="PROSITE-ProRule" id="PRU00221"/>
    </source>
</evidence>
<sequence length="1443" mass="151252">MISALCWLPRGAAKEVPQTTELTEEDLAALREAAGEPEEFDGDEEEDDGSADKEEELDEAHAVAKARAVAQALAAGGASTSSARAGATDLDAAMAELDMDHYDSDDGGAAEPKVNLFGSGKAYYKGSREDPYLKGGGGGGAAAAESDSEDDDSERDELNLRPSDLLILSARNEDDVSHLEVWVYEEADADSPSNLYVHHDIMLPAFPLALAWLDCNPCRAQEPGNLAAVGSMSPGIEVWDLDVLDAVEPVAVLGGEAAPVTDSQPSSSSKAKKKKRRAAGALRPGSHGDAVLGLAWNREYRNALASASADRTVKVWDLATQQCERTLSHHNGKVQAVAWNPAEAAVLLSGGYDKRACLADLRAPEGDVPAWRLSADCEALAWAPAAPAQFLASCEDGLVAAFDARAGAGAAPLWRLAAHDKPACALAFSAAAPGMLATASTDKKVKVWDVSGGAPALLAVQDLHVGAVFTASFCADAPALLAGGGARGAVAVWDVTTPQLINRRARRCTRHQAHSAALSGVRITQGRDDTLTFSFFPEDRLVLTPAEVADAEAEAVTAAYSNLAAAGKLEVALALVEAAVQAGRADVLSRLLQKHFLKRAAELAACRKERRRAVRLALRFLQVLPRRHADARTYNMVVTVCVKAADVPQALHVLDMLKSTGAHPDTIMYTNLITACAAAGDADAAFRLYAEMRADGVPIEVKVYSALISACNQEALGAGAGAGRRQSLVLLERAAGVLADMRAARVRPDRVVWNALITAAGRAGQLQRAFHSLEDMQASGVHADERTYASLIDACARSGRPDLAVRVYHRALRERCMGALVVYSATIAACRNDLTTAMEIYADLQRNGVEPDERLYATLIAAAGSAGRLPLAFELRDEMRLEGLVPGEEASTALVLACIEAGDLSAARLVHAEARAAGRTLQRRAHNALINALGRATRLGDAVAALSAMRAAGHAPDLFTFTALINACQRANEAELAFEVLKVMKQRGFEVDDVLCFILVRLCYNRLRSAWRPGGYPPAKAQQDRPGMGGGAAAGGAGRALLKALTGTEPDPEALGAYPNPGDGGWARRALGVYHDALAAGVRPRLHVLERLLACLRLPHQRPREALLAPLQANAYAAAVAEGAGAEALLQANSGGFMRAFDARAVGVLEEAISLGVVPQFSIAAAKPIDLRPLTPCLAEVYVLAVMAAVMRTGEQDREPPAELVFLVPPYDPSEVFFPSYAHKGIAKGARHDQQDSSAAAAAAATAAASAAVLAAPADTASVQLGEASLASASRARVSSPVGEEAAAGAHETGLGVAGMLRRIGLWASERPEHGEIHVQAREVARWIRAEARAAANARSAQLSAVQEQAWSGRGAAQAARTLNGTVATGAGARGIAAQQRDIRLAALDPAANPIAVGHHADAHHSNGQGIHLGLGLGKKRAAKPRGARRGPRAPQAPSHVVA</sequence>
<dbReference type="Gene3D" id="2.130.10.10">
    <property type="entry name" value="YVTN repeat-like/Quinoprotein amine dehydrogenase"/>
    <property type="match status" value="2"/>
</dbReference>
<evidence type="ECO:0000256" key="5">
    <source>
        <dbReference type="SAM" id="MobiDB-lite"/>
    </source>
</evidence>